<dbReference type="GO" id="GO:0007346">
    <property type="term" value="P:regulation of mitotic cell cycle"/>
    <property type="evidence" value="ECO:0007669"/>
    <property type="project" value="TreeGrafter"/>
</dbReference>
<name>A0A091KEQ7_9AVES</name>
<evidence type="ECO:0000313" key="4">
    <source>
        <dbReference type="EMBL" id="KFP38577.1"/>
    </source>
</evidence>
<feature type="region of interest" description="Disordered" evidence="3">
    <location>
        <begin position="62"/>
        <end position="84"/>
    </location>
</feature>
<dbReference type="EMBL" id="KK740568">
    <property type="protein sequence ID" value="KFP38577.1"/>
    <property type="molecule type" value="Genomic_DNA"/>
</dbReference>
<dbReference type="GO" id="GO:0005737">
    <property type="term" value="C:cytoplasm"/>
    <property type="evidence" value="ECO:0007669"/>
    <property type="project" value="TreeGrafter"/>
</dbReference>
<feature type="non-terminal residue" evidence="4">
    <location>
        <position position="397"/>
    </location>
</feature>
<proteinExistence type="inferred from homology"/>
<gene>
    <name evidence="4" type="ORF">N324_08381</name>
</gene>
<organism evidence="4 5">
    <name type="scientific">Chlamydotis macqueenii</name>
    <name type="common">Macqueen's bustard</name>
    <dbReference type="NCBI Taxonomy" id="187382"/>
    <lineage>
        <taxon>Eukaryota</taxon>
        <taxon>Metazoa</taxon>
        <taxon>Chordata</taxon>
        <taxon>Craniata</taxon>
        <taxon>Vertebrata</taxon>
        <taxon>Euteleostomi</taxon>
        <taxon>Archelosauria</taxon>
        <taxon>Archosauria</taxon>
        <taxon>Dinosauria</taxon>
        <taxon>Saurischia</taxon>
        <taxon>Theropoda</taxon>
        <taxon>Coelurosauria</taxon>
        <taxon>Aves</taxon>
        <taxon>Neognathae</taxon>
        <taxon>Neoaves</taxon>
        <taxon>Otidimorphae</taxon>
        <taxon>Otidiformes</taxon>
        <taxon>Otididae</taxon>
        <taxon>Chlamydotis</taxon>
    </lineage>
</organism>
<dbReference type="GO" id="GO:0007059">
    <property type="term" value="P:chromosome segregation"/>
    <property type="evidence" value="ECO:0007669"/>
    <property type="project" value="TreeGrafter"/>
</dbReference>
<dbReference type="InterPro" id="IPR005026">
    <property type="entry name" value="SAPAP"/>
</dbReference>
<sequence length="397" mass="44221">SQFASRYKKDLSTEALRTKVARRKSMLQKENRHKLFEKGRQFGLVDVNVQLSKERGMSQLNETSETCSQENSSVKQKQSTNAAAKRINERKEMLQRYKEEKELRKLREQREKAKKGVFKVGLYRPAAPGFLSHVPEDPVTVKPREKAAPAFSGRITRSKAKNQEEKTMIPTASKHSTALKSLELTFVTVLQTAVQTTSNARITRAAASAARQMLKTTAPAVSLILGNQSQRKTANVGKQKQAVKTDITEVIPSKHEVDKNAQLDPVMKDTAADSKHSASAELQEQSSVEKKTNSTPGRPRTRSFAPQNFVFQPLNGLATYKVTPMTPSRANAFLTPDAFWDFSSSPIDIVEKSSETKAQEPNLKTQISPAGKGVQEQEVTTSLNGEKGMKFMFSLFF</sequence>
<feature type="compositionally biased region" description="Polar residues" evidence="3">
    <location>
        <begin position="62"/>
        <end position="82"/>
    </location>
</feature>
<protein>
    <submittedName>
        <fullName evidence="4">Disks large-associated protein 5</fullName>
    </submittedName>
</protein>
<dbReference type="GO" id="GO:0007052">
    <property type="term" value="P:mitotic spindle organization"/>
    <property type="evidence" value="ECO:0007669"/>
    <property type="project" value="TreeGrafter"/>
</dbReference>
<keyword evidence="2" id="KW-0175">Coiled coil</keyword>
<dbReference type="AlphaFoldDB" id="A0A091KEQ7"/>
<keyword evidence="5" id="KW-1185">Reference proteome</keyword>
<dbReference type="GO" id="GO:0051382">
    <property type="term" value="P:kinetochore assembly"/>
    <property type="evidence" value="ECO:0007669"/>
    <property type="project" value="TreeGrafter"/>
</dbReference>
<evidence type="ECO:0000256" key="1">
    <source>
        <dbReference type="ARBA" id="ARBA00008839"/>
    </source>
</evidence>
<dbReference type="GO" id="GO:0051642">
    <property type="term" value="P:centrosome localization"/>
    <property type="evidence" value="ECO:0007669"/>
    <property type="project" value="TreeGrafter"/>
</dbReference>
<evidence type="ECO:0000256" key="2">
    <source>
        <dbReference type="SAM" id="Coils"/>
    </source>
</evidence>
<dbReference type="PANTHER" id="PTHR12353">
    <property type="entry name" value="DISKS LARGE-ASSOCIATED PROTEIN DAP SAP90/PSD-95-ASSOCIATED PROTEIN"/>
    <property type="match status" value="1"/>
</dbReference>
<feature type="coiled-coil region" evidence="2">
    <location>
        <begin position="84"/>
        <end position="116"/>
    </location>
</feature>
<accession>A0A091KEQ7</accession>
<feature type="region of interest" description="Disordered" evidence="3">
    <location>
        <begin position="353"/>
        <end position="376"/>
    </location>
</feature>
<reference evidence="4 5" key="1">
    <citation type="submission" date="2014-04" db="EMBL/GenBank/DDBJ databases">
        <title>Genome evolution of avian class.</title>
        <authorList>
            <person name="Zhang G."/>
            <person name="Li C."/>
        </authorList>
    </citation>
    <scope>NUCLEOTIDE SEQUENCE [LARGE SCALE GENOMIC DNA]</scope>
    <source>
        <strain evidence="4">BGI_N324</strain>
    </source>
</reference>
<feature type="region of interest" description="Disordered" evidence="3">
    <location>
        <begin position="270"/>
        <end position="305"/>
    </location>
</feature>
<comment type="similarity">
    <text evidence="1">Belongs to the SAPAP family.</text>
</comment>
<dbReference type="GO" id="GO:0008017">
    <property type="term" value="F:microtubule binding"/>
    <property type="evidence" value="ECO:0007669"/>
    <property type="project" value="TreeGrafter"/>
</dbReference>
<dbReference type="PANTHER" id="PTHR12353:SF1">
    <property type="entry name" value="DISKS LARGE-ASSOCIATED PROTEIN 5"/>
    <property type="match status" value="1"/>
</dbReference>
<dbReference type="Proteomes" id="UP000053330">
    <property type="component" value="Unassembled WGS sequence"/>
</dbReference>
<dbReference type="GO" id="GO:0005634">
    <property type="term" value="C:nucleus"/>
    <property type="evidence" value="ECO:0007669"/>
    <property type="project" value="TreeGrafter"/>
</dbReference>
<dbReference type="GO" id="GO:0023052">
    <property type="term" value="P:signaling"/>
    <property type="evidence" value="ECO:0007669"/>
    <property type="project" value="InterPro"/>
</dbReference>
<feature type="non-terminal residue" evidence="4">
    <location>
        <position position="1"/>
    </location>
</feature>
<evidence type="ECO:0000256" key="3">
    <source>
        <dbReference type="SAM" id="MobiDB-lite"/>
    </source>
</evidence>
<dbReference type="GO" id="GO:0031616">
    <property type="term" value="C:spindle pole centrosome"/>
    <property type="evidence" value="ECO:0007669"/>
    <property type="project" value="TreeGrafter"/>
</dbReference>
<evidence type="ECO:0000313" key="5">
    <source>
        <dbReference type="Proteomes" id="UP000053330"/>
    </source>
</evidence>